<feature type="compositionally biased region" description="Polar residues" evidence="15">
    <location>
        <begin position="377"/>
        <end position="391"/>
    </location>
</feature>
<keyword evidence="10" id="KW-0998">Cell outer membrane</keyword>
<comment type="subunit">
    <text evidence="13">Homododecamer. Tetramer of trimer.</text>
</comment>
<reference evidence="20 21" key="1">
    <citation type="submission" date="2020-08" db="EMBL/GenBank/DDBJ databases">
        <title>Genomic Encyclopedia of Type Strains, Phase III (KMG-III): the genomes of soil and plant-associated and newly described type strains.</title>
        <authorList>
            <person name="Whitman W."/>
        </authorList>
    </citation>
    <scope>NUCLEOTIDE SEQUENCE [LARGE SCALE GENOMIC DNA]</scope>
    <source>
        <strain evidence="20 21">CECT 7247</strain>
    </source>
</reference>
<evidence type="ECO:0000256" key="2">
    <source>
        <dbReference type="ARBA" id="ARBA00006980"/>
    </source>
</evidence>
<keyword evidence="11" id="KW-0178">Competence</keyword>
<comment type="caution">
    <text evidence="20">The sequence shown here is derived from an EMBL/GenBank/DDBJ whole genome shotgun (WGS) entry which is preliminary data.</text>
</comment>
<keyword evidence="9" id="KW-0472">Membrane</keyword>
<keyword evidence="7 16" id="KW-0732">Signal</keyword>
<evidence type="ECO:0000256" key="3">
    <source>
        <dbReference type="ARBA" id="ARBA00014124"/>
    </source>
</evidence>
<dbReference type="InterPro" id="IPR004846">
    <property type="entry name" value="T2SS/T3SS_dom"/>
</dbReference>
<comment type="subcellular location">
    <subcellularLocation>
        <location evidence="1 14">Cell outer membrane</location>
    </subcellularLocation>
</comment>
<dbReference type="PANTHER" id="PTHR30332">
    <property type="entry name" value="PROBABLE GENERAL SECRETION PATHWAY PROTEIN D"/>
    <property type="match status" value="1"/>
</dbReference>
<dbReference type="InterPro" id="IPR005644">
    <property type="entry name" value="NolW-like"/>
</dbReference>
<dbReference type="EMBL" id="JACHXO010000005">
    <property type="protein sequence ID" value="MBB3195680.1"/>
    <property type="molecule type" value="Genomic_DNA"/>
</dbReference>
<keyword evidence="4 14" id="KW-0813">Transport</keyword>
<dbReference type="Proteomes" id="UP000574369">
    <property type="component" value="Unassembled WGS sequence"/>
</dbReference>
<dbReference type="Gene3D" id="3.30.1370.120">
    <property type="match status" value="3"/>
</dbReference>
<evidence type="ECO:0000256" key="8">
    <source>
        <dbReference type="ARBA" id="ARBA00022927"/>
    </source>
</evidence>
<evidence type="ECO:0000256" key="4">
    <source>
        <dbReference type="ARBA" id="ARBA00022448"/>
    </source>
</evidence>
<dbReference type="PANTHER" id="PTHR30332:SF24">
    <property type="entry name" value="SECRETIN GSPD-RELATED"/>
    <property type="match status" value="1"/>
</dbReference>
<evidence type="ECO:0000259" key="17">
    <source>
        <dbReference type="Pfam" id="PF00263"/>
    </source>
</evidence>
<feature type="signal peptide" evidence="16">
    <location>
        <begin position="1"/>
        <end position="22"/>
    </location>
</feature>
<dbReference type="InterPro" id="IPR038591">
    <property type="entry name" value="NolW-like_sf"/>
</dbReference>
<feature type="domain" description="Type II/III secretion system secretin-like" evidence="17">
    <location>
        <begin position="523"/>
        <end position="686"/>
    </location>
</feature>
<dbReference type="NCBIfam" id="TIGR02517">
    <property type="entry name" value="type_II_gspD"/>
    <property type="match status" value="1"/>
</dbReference>
<evidence type="ECO:0000256" key="12">
    <source>
        <dbReference type="ARBA" id="ARBA00024678"/>
    </source>
</evidence>
<evidence type="ECO:0000256" key="9">
    <source>
        <dbReference type="ARBA" id="ARBA00023136"/>
    </source>
</evidence>
<feature type="compositionally biased region" description="Polar residues" evidence="15">
    <location>
        <begin position="746"/>
        <end position="756"/>
    </location>
</feature>
<evidence type="ECO:0000256" key="1">
    <source>
        <dbReference type="ARBA" id="ARBA00004442"/>
    </source>
</evidence>
<dbReference type="PROSITE" id="PS00875">
    <property type="entry name" value="T2SP_D"/>
    <property type="match status" value="1"/>
</dbReference>
<dbReference type="InterPro" id="IPR004845">
    <property type="entry name" value="T2SS_GspD_CS"/>
</dbReference>
<evidence type="ECO:0000259" key="18">
    <source>
        <dbReference type="Pfam" id="PF03958"/>
    </source>
</evidence>
<evidence type="ECO:0000313" key="21">
    <source>
        <dbReference type="Proteomes" id="UP000574369"/>
    </source>
</evidence>
<feature type="region of interest" description="Disordered" evidence="15">
    <location>
        <begin position="352"/>
        <end position="391"/>
    </location>
</feature>
<dbReference type="InterPro" id="IPR050810">
    <property type="entry name" value="Bact_Secretion_Sys_Channel"/>
</dbReference>
<evidence type="ECO:0000259" key="19">
    <source>
        <dbReference type="Pfam" id="PF21305"/>
    </source>
</evidence>
<comment type="function">
    <text evidence="12">Required for type IV pilus biogenesis and competence. Could function as a pore for exit of the pilus but also as a channel for entry of heme and antimicrobial agents and uptake of transforming DNA.</text>
</comment>
<dbReference type="RefSeq" id="WP_246410152.1">
    <property type="nucleotide sequence ID" value="NZ_JACHXO010000005.1"/>
</dbReference>
<sequence length="756" mass="77535">MMRPTAMALAVSLIAASLPVQAQQGQQQPNRRQPAVKASTPVTLNFVNTDIEAVSRAMSAAMGKPILVDPRVKGTMTLTAEQPVPVQEAYLSYLAALRGLGFAMVDSGGILKLVPEAEAKLQTGSVSIGTESRQRGDQVVTQIFKLNHENANNLVAVLRPLITPNNTINANPGNNSLVITDYAENLQRLSRIVAALDQPSNTDIEVIPLRNAVASDVVQLVQRLSEGAGVAGQPGGGVSAGGNSVLADPRSNALIVRASNPARLMQLRAMIAKLDTPGIDASNGNIRVIYLKNADAVRLATVLRAAFSANSATTGGSGSSGSGASTVGGLATGGGGGGGGGNATGNSSFSGGNSSFGGGGGNGSSGSSGGSGVGASTQVSATAQPNTGGFVQADPATNSLIITAPEPMYKQIRAVVEQLDTRRAQVYVEALVVKVDASKVGQFGVQWQNLFGSVGIGTNFGTGYSNILNLSAAAAGGVPNSSTSTGAINIGTAIASGGIPQGLNIGATTRIGSYLTLGAVANALEQLSGTNVLSTPSLVVQDNEEADMIVGRNVPVISSTTQGNSITSPFNTYERRDVGLRLKIKTQVGENGTVRIKVYQENSSVVDGTSSSANGPTIDKSAVETSVTLEDGQVLVLGGMLKDEYSDGENKVPGLGDIPLLGNLFKNQSRNRSKSNLMIFLRPVVLRTPESATAVSLDRYDAIRAYQQDVQPARTLVLPNTGAPMLPERPASSPALPTPPRPVSEPASQPESGPAR</sequence>
<keyword evidence="21" id="KW-1185">Reference proteome</keyword>
<keyword evidence="6" id="KW-0812">Transmembrane</keyword>
<feature type="domain" description="NolW-like" evidence="18">
    <location>
        <begin position="205"/>
        <end position="278"/>
    </location>
</feature>
<dbReference type="Pfam" id="PF03958">
    <property type="entry name" value="Secretin_N"/>
    <property type="match status" value="3"/>
</dbReference>
<evidence type="ECO:0000256" key="6">
    <source>
        <dbReference type="ARBA" id="ARBA00022692"/>
    </source>
</evidence>
<accession>A0ABR6GU83</accession>
<organism evidence="20 21">
    <name type="scientific">Roseateles terrae</name>
    <dbReference type="NCBI Taxonomy" id="431060"/>
    <lineage>
        <taxon>Bacteria</taxon>
        <taxon>Pseudomonadati</taxon>
        <taxon>Pseudomonadota</taxon>
        <taxon>Betaproteobacteria</taxon>
        <taxon>Burkholderiales</taxon>
        <taxon>Sphaerotilaceae</taxon>
        <taxon>Roseateles</taxon>
    </lineage>
</organism>
<feature type="domain" description="NolW-like" evidence="18">
    <location>
        <begin position="287"/>
        <end position="425"/>
    </location>
</feature>
<evidence type="ECO:0000256" key="13">
    <source>
        <dbReference type="ARBA" id="ARBA00025897"/>
    </source>
</evidence>
<evidence type="ECO:0000256" key="16">
    <source>
        <dbReference type="SAM" id="SignalP"/>
    </source>
</evidence>
<dbReference type="Pfam" id="PF00263">
    <property type="entry name" value="Secretin"/>
    <property type="match status" value="1"/>
</dbReference>
<protein>
    <recommendedName>
        <fullName evidence="3">Type IV pilus biogenesis and competence protein PilQ</fullName>
    </recommendedName>
</protein>
<dbReference type="PRINTS" id="PR00811">
    <property type="entry name" value="BCTERIALGSPD"/>
</dbReference>
<feature type="region of interest" description="Disordered" evidence="15">
    <location>
        <begin position="718"/>
        <end position="756"/>
    </location>
</feature>
<feature type="domain" description="GspD-like N0" evidence="19">
    <location>
        <begin position="44"/>
        <end position="112"/>
    </location>
</feature>
<evidence type="ECO:0000256" key="15">
    <source>
        <dbReference type="SAM" id="MobiDB-lite"/>
    </source>
</evidence>
<comment type="similarity">
    <text evidence="2">Belongs to the bacterial secretin family. GSP D subfamily.</text>
</comment>
<evidence type="ECO:0000256" key="5">
    <source>
        <dbReference type="ARBA" id="ARBA00022452"/>
    </source>
</evidence>
<feature type="domain" description="NolW-like" evidence="18">
    <location>
        <begin position="141"/>
        <end position="200"/>
    </location>
</feature>
<evidence type="ECO:0000256" key="10">
    <source>
        <dbReference type="ARBA" id="ARBA00023237"/>
    </source>
</evidence>
<feature type="compositionally biased region" description="Gly residues" evidence="15">
    <location>
        <begin position="354"/>
        <end position="373"/>
    </location>
</feature>
<keyword evidence="5" id="KW-1134">Transmembrane beta strand</keyword>
<gene>
    <name evidence="20" type="ORF">FHS28_003086</name>
</gene>
<evidence type="ECO:0000313" key="20">
    <source>
        <dbReference type="EMBL" id="MBB3195680.1"/>
    </source>
</evidence>
<name>A0ABR6GU83_9BURK</name>
<dbReference type="InterPro" id="IPR013356">
    <property type="entry name" value="T2SS_GspD"/>
</dbReference>
<proteinExistence type="inferred from homology"/>
<feature type="chain" id="PRO_5046735691" description="Type IV pilus biogenesis and competence protein PilQ" evidence="16">
    <location>
        <begin position="23"/>
        <end position="756"/>
    </location>
</feature>
<dbReference type="InterPro" id="IPR001775">
    <property type="entry name" value="GspD/PilQ"/>
</dbReference>
<dbReference type="Pfam" id="PF21305">
    <property type="entry name" value="type_II_gspD_N0"/>
    <property type="match status" value="1"/>
</dbReference>
<evidence type="ECO:0000256" key="7">
    <source>
        <dbReference type="ARBA" id="ARBA00022729"/>
    </source>
</evidence>
<evidence type="ECO:0000256" key="14">
    <source>
        <dbReference type="RuleBase" id="RU004004"/>
    </source>
</evidence>
<keyword evidence="8" id="KW-0653">Protein transport</keyword>
<dbReference type="InterPro" id="IPR049371">
    <property type="entry name" value="GspD-like_N0"/>
</dbReference>
<evidence type="ECO:0000256" key="11">
    <source>
        <dbReference type="ARBA" id="ARBA00023287"/>
    </source>
</evidence>